<name>A0A248UFK1_9HYPH</name>
<feature type="chain" id="PRO_5044570172" evidence="1">
    <location>
        <begin position="22"/>
        <end position="335"/>
    </location>
</feature>
<keyword evidence="1" id="KW-0732">Signal</keyword>
<proteinExistence type="predicted"/>
<feature type="signal peptide" evidence="1">
    <location>
        <begin position="1"/>
        <end position="21"/>
    </location>
</feature>
<dbReference type="Pfam" id="PF01963">
    <property type="entry name" value="TraB_PrgY_gumN"/>
    <property type="match status" value="1"/>
</dbReference>
<evidence type="ECO:0000256" key="1">
    <source>
        <dbReference type="SAM" id="SignalP"/>
    </source>
</evidence>
<dbReference type="CDD" id="cd14789">
    <property type="entry name" value="Tiki"/>
    <property type="match status" value="1"/>
</dbReference>
<reference evidence="3 5" key="2">
    <citation type="submission" date="2019-09" db="EMBL/GenBank/DDBJ databases">
        <title>Biological control of the noxious weed angled onion (Allium triquetrum) thwarted by endophytic bacteria in Victoria, Australia.</title>
        <authorList>
            <person name="Tehranchian P."/>
            <person name="Adair R.J."/>
            <person name="Van T.H."/>
            <person name="Morrison P.D."/>
            <person name="Williams H."/>
            <person name="Lawrie A.C."/>
        </authorList>
    </citation>
    <scope>NUCLEOTIDE SEQUENCE [LARGE SCALE GENOMIC DNA]</scope>
    <source>
        <strain evidence="3 5">RPTAtOch1</strain>
    </source>
</reference>
<evidence type="ECO:0000313" key="4">
    <source>
        <dbReference type="Proteomes" id="UP000215256"/>
    </source>
</evidence>
<organism evidence="2 4">
    <name type="scientific">Ochrobactrum quorumnocens</name>
    <dbReference type="NCBI Taxonomy" id="271865"/>
    <lineage>
        <taxon>Bacteria</taxon>
        <taxon>Pseudomonadati</taxon>
        <taxon>Pseudomonadota</taxon>
        <taxon>Alphaproteobacteria</taxon>
        <taxon>Hyphomicrobiales</taxon>
        <taxon>Brucellaceae</taxon>
        <taxon>Brucella/Ochrobactrum group</taxon>
        <taxon>Ochrobactrum</taxon>
    </lineage>
</organism>
<dbReference type="PANTHER" id="PTHR40590:SF1">
    <property type="entry name" value="CYTOPLASMIC PROTEIN"/>
    <property type="match status" value="1"/>
</dbReference>
<dbReference type="PANTHER" id="PTHR40590">
    <property type="entry name" value="CYTOPLASMIC PROTEIN-RELATED"/>
    <property type="match status" value="1"/>
</dbReference>
<evidence type="ECO:0000313" key="3">
    <source>
        <dbReference type="EMBL" id="KAA9369395.1"/>
    </source>
</evidence>
<evidence type="ECO:0000313" key="2">
    <source>
        <dbReference type="EMBL" id="ASV85181.1"/>
    </source>
</evidence>
<reference evidence="2 4" key="1">
    <citation type="submission" date="2017-07" db="EMBL/GenBank/DDBJ databases">
        <title>Phylogenetic study on the rhizospheric bacterium Ochrobactrum sp. A44.</title>
        <authorList>
            <person name="Krzyzanowska D.M."/>
            <person name="Ossowicki A."/>
            <person name="Rajewska M."/>
            <person name="Maciag T."/>
            <person name="Kaczynski Z."/>
            <person name="Czerwicka M."/>
            <person name="Jafra S."/>
        </authorList>
    </citation>
    <scope>NUCLEOTIDE SEQUENCE [LARGE SCALE GENOMIC DNA]</scope>
    <source>
        <strain evidence="2 4">A44</strain>
    </source>
</reference>
<dbReference type="AlphaFoldDB" id="A0A248UFK1"/>
<dbReference type="EMBL" id="VYXQ01000005">
    <property type="protein sequence ID" value="KAA9369395.1"/>
    <property type="molecule type" value="Genomic_DNA"/>
</dbReference>
<dbReference type="Proteomes" id="UP000215256">
    <property type="component" value="Chromosome 1"/>
</dbReference>
<sequence length="335" mass="37012">MKKLFLLFACALFASSIHVRAEEASTTCTTRGVNLLDDLDKKDPKLWDELRAETETIPNHKGIIWKIEKDGLAPSYLFGTIHLSDPRVMKLPDTAAKAYASADTIVIEATDVLDQKALFRLKLEQPELMLFTDGTTLQSHLPPDRLAEITQKLEARGIVLGAVAKMKPWIVSSLLALPKCERERKLRGEAFLDGQLAGDAEEEGRPVEGLETAAEQLGAMNKLPLDFHMRNLIATADFGDAIEDTTETMIALYLQGEAGMIMPALRKIVPGDLTDEDYDLFQKVMLTDRNHTMAERAAPLLEKGGMFIAVGALHLPGKEGLVELLRNEGYRVSAM</sequence>
<accession>A0A248UFK1</accession>
<evidence type="ECO:0000313" key="5">
    <source>
        <dbReference type="Proteomes" id="UP000327108"/>
    </source>
</evidence>
<gene>
    <name evidence="2" type="ORF">CES85_2504</name>
    <name evidence="3" type="ORF">F3W84_07050</name>
</gene>
<keyword evidence="5" id="KW-1185">Reference proteome</keyword>
<dbReference type="Proteomes" id="UP000327108">
    <property type="component" value="Unassembled WGS sequence"/>
</dbReference>
<dbReference type="OrthoDB" id="9806326at2"/>
<dbReference type="InterPro" id="IPR002816">
    <property type="entry name" value="TraB/PrgY/GumN_fam"/>
</dbReference>
<dbReference type="RefSeq" id="WP_095448006.1">
    <property type="nucleotide sequence ID" value="NZ_CP022604.1"/>
</dbReference>
<protein>
    <submittedName>
        <fullName evidence="3">Polysaccharide biosynthesis protein GumN</fullName>
    </submittedName>
    <submittedName>
        <fullName evidence="2">TraB family protein</fullName>
    </submittedName>
</protein>
<dbReference type="EMBL" id="CP022604">
    <property type="protein sequence ID" value="ASV85181.1"/>
    <property type="molecule type" value="Genomic_DNA"/>
</dbReference>
<dbReference type="InterPro" id="IPR047111">
    <property type="entry name" value="YbaP-like"/>
</dbReference>
<dbReference type="KEGG" id="och:CES85_2504"/>